<dbReference type="InterPro" id="IPR011989">
    <property type="entry name" value="ARM-like"/>
</dbReference>
<proteinExistence type="predicted"/>
<feature type="region of interest" description="Disordered" evidence="1">
    <location>
        <begin position="1"/>
        <end position="28"/>
    </location>
</feature>
<dbReference type="AlphaFoldDB" id="A0A4D6KK74"/>
<gene>
    <name evidence="3" type="ORF">DEO72_LG1g2008</name>
</gene>
<dbReference type="GO" id="GO:0008017">
    <property type="term" value="F:microtubule binding"/>
    <property type="evidence" value="ECO:0007669"/>
    <property type="project" value="InterPro"/>
</dbReference>
<keyword evidence="4" id="KW-1185">Reference proteome</keyword>
<dbReference type="EMBL" id="CP039345">
    <property type="protein sequence ID" value="QCD78376.1"/>
    <property type="molecule type" value="Genomic_DNA"/>
</dbReference>
<evidence type="ECO:0000256" key="1">
    <source>
        <dbReference type="SAM" id="MobiDB-lite"/>
    </source>
</evidence>
<dbReference type="FunFam" id="1.25.10.10:FF:000339">
    <property type="entry name" value="Microtubule-associated protein TORTIFOLIA1"/>
    <property type="match status" value="1"/>
</dbReference>
<name>A0A4D6KK74_VIGUN</name>
<sequence length="255" mass="26460">MKHPKPQTQTNPTPSPSSRSSSSSSSLSSHLAMVELKQRILTSLSKLSDRDTHQIAVEDLEKTIAALSPDAIPMILNCLYDAATDPKPAVKRDALRLLAAVCAAHADAAAAHLTKIIGHVVRRLKDADSAVRDACRDTVGALAAQYLKGDGGGGGVGTVVGLFVKPLFEAMGEQNKGVQAGAAVCMAKMVECAGGGGEAPVPAFQKLCPRICKLLNSPNFMAKAAILPVVSSLSQVRGLHCCGLGEVGSRVGELM</sequence>
<evidence type="ECO:0000313" key="4">
    <source>
        <dbReference type="Proteomes" id="UP000501690"/>
    </source>
</evidence>
<dbReference type="SUPFAM" id="SSF48371">
    <property type="entry name" value="ARM repeat"/>
    <property type="match status" value="1"/>
</dbReference>
<dbReference type="PANTHER" id="PTHR31355:SF7">
    <property type="entry name" value="MICROTUBULE-ASSOCIATED PROTEIN TORTIFOLIA1"/>
    <property type="match status" value="1"/>
</dbReference>
<feature type="domain" description="TORTIFOLIA1/SINE1-2 N-terminal" evidence="2">
    <location>
        <begin position="34"/>
        <end position="239"/>
    </location>
</feature>
<dbReference type="InterPro" id="IPR033337">
    <property type="entry name" value="TORTIFOLIA1/SINE1-2"/>
</dbReference>
<dbReference type="GO" id="GO:0010031">
    <property type="term" value="P:circumnutation"/>
    <property type="evidence" value="ECO:0007669"/>
    <property type="project" value="TreeGrafter"/>
</dbReference>
<organism evidence="3 4">
    <name type="scientific">Vigna unguiculata</name>
    <name type="common">Cowpea</name>
    <dbReference type="NCBI Taxonomy" id="3917"/>
    <lineage>
        <taxon>Eukaryota</taxon>
        <taxon>Viridiplantae</taxon>
        <taxon>Streptophyta</taxon>
        <taxon>Embryophyta</taxon>
        <taxon>Tracheophyta</taxon>
        <taxon>Spermatophyta</taxon>
        <taxon>Magnoliopsida</taxon>
        <taxon>eudicotyledons</taxon>
        <taxon>Gunneridae</taxon>
        <taxon>Pentapetalae</taxon>
        <taxon>rosids</taxon>
        <taxon>fabids</taxon>
        <taxon>Fabales</taxon>
        <taxon>Fabaceae</taxon>
        <taxon>Papilionoideae</taxon>
        <taxon>50 kb inversion clade</taxon>
        <taxon>NPAAA clade</taxon>
        <taxon>indigoferoid/millettioid clade</taxon>
        <taxon>Phaseoleae</taxon>
        <taxon>Vigna</taxon>
    </lineage>
</organism>
<dbReference type="PANTHER" id="PTHR31355">
    <property type="entry name" value="MICROTUBULE-ASSOCIATED PROTEIN TORTIFOLIA1"/>
    <property type="match status" value="1"/>
</dbReference>
<dbReference type="GO" id="GO:0009826">
    <property type="term" value="P:unidimensional cell growth"/>
    <property type="evidence" value="ECO:0007669"/>
    <property type="project" value="TreeGrafter"/>
</dbReference>
<feature type="compositionally biased region" description="Low complexity" evidence="1">
    <location>
        <begin position="16"/>
        <end position="28"/>
    </location>
</feature>
<protein>
    <submittedName>
        <fullName evidence="3">Armadillo-type fold</fullName>
    </submittedName>
</protein>
<dbReference type="InterPro" id="IPR057600">
    <property type="entry name" value="TORTIFOLIA1/SINE1-2_N"/>
</dbReference>
<evidence type="ECO:0000313" key="3">
    <source>
        <dbReference type="EMBL" id="QCD78376.1"/>
    </source>
</evidence>
<dbReference type="Gene3D" id="1.25.10.10">
    <property type="entry name" value="Leucine-rich Repeat Variant"/>
    <property type="match status" value="2"/>
</dbReference>
<reference evidence="3 4" key="1">
    <citation type="submission" date="2019-04" db="EMBL/GenBank/DDBJ databases">
        <title>An improved genome assembly and genetic linkage map for asparagus bean, Vigna unguiculata ssp. sesquipedialis.</title>
        <authorList>
            <person name="Xia Q."/>
            <person name="Zhang R."/>
            <person name="Dong Y."/>
        </authorList>
    </citation>
    <scope>NUCLEOTIDE SEQUENCE [LARGE SCALE GENOMIC DNA]</scope>
    <source>
        <tissue evidence="3">Leaf</tissue>
    </source>
</reference>
<dbReference type="GO" id="GO:0010005">
    <property type="term" value="C:cortical microtubule, transverse to long axis"/>
    <property type="evidence" value="ECO:0007669"/>
    <property type="project" value="TreeGrafter"/>
</dbReference>
<dbReference type="Pfam" id="PF24714">
    <property type="entry name" value="TOR1L1_N"/>
    <property type="match status" value="1"/>
</dbReference>
<dbReference type="Proteomes" id="UP000501690">
    <property type="component" value="Linkage Group LG1"/>
</dbReference>
<feature type="compositionally biased region" description="Polar residues" evidence="1">
    <location>
        <begin position="1"/>
        <end position="12"/>
    </location>
</feature>
<accession>A0A4D6KK74</accession>
<dbReference type="InterPro" id="IPR016024">
    <property type="entry name" value="ARM-type_fold"/>
</dbReference>
<evidence type="ECO:0000259" key="2">
    <source>
        <dbReference type="Pfam" id="PF24714"/>
    </source>
</evidence>